<evidence type="ECO:0000256" key="5">
    <source>
        <dbReference type="ARBA" id="ARBA00022777"/>
    </source>
</evidence>
<dbReference type="InterPro" id="IPR036097">
    <property type="entry name" value="HisK_dim/P_sf"/>
</dbReference>
<dbReference type="Pfam" id="PF00512">
    <property type="entry name" value="HisKA"/>
    <property type="match status" value="1"/>
</dbReference>
<evidence type="ECO:0000256" key="3">
    <source>
        <dbReference type="ARBA" id="ARBA00022553"/>
    </source>
</evidence>
<dbReference type="InterPro" id="IPR052162">
    <property type="entry name" value="Sensor_kinase/Photoreceptor"/>
</dbReference>
<feature type="domain" description="PAC" evidence="9">
    <location>
        <begin position="540"/>
        <end position="592"/>
    </location>
</feature>
<feature type="domain" description="PAS" evidence="8">
    <location>
        <begin position="466"/>
        <end position="538"/>
    </location>
</feature>
<dbReference type="PATRIC" id="fig|1279009.4.peg.405"/>
<dbReference type="Proteomes" id="UP000011910">
    <property type="component" value="Unassembled WGS sequence"/>
</dbReference>
<comment type="caution">
    <text evidence="10">The sequence shown here is derived from an EMBL/GenBank/DDBJ whole genome shotgun (WGS) entry which is preliminary data.</text>
</comment>
<dbReference type="PANTHER" id="PTHR43304">
    <property type="entry name" value="PHYTOCHROME-LIKE PROTEIN CPH1"/>
    <property type="match status" value="1"/>
</dbReference>
<dbReference type="AlphaFoldDB" id="M7NS27"/>
<dbReference type="Gene3D" id="3.30.565.10">
    <property type="entry name" value="Histidine kinase-like ATPase, C-terminal domain"/>
    <property type="match status" value="1"/>
</dbReference>
<organism evidence="10 11">
    <name type="scientific">Cesiribacter andamanensis AMV16</name>
    <dbReference type="NCBI Taxonomy" id="1279009"/>
    <lineage>
        <taxon>Bacteria</taxon>
        <taxon>Pseudomonadati</taxon>
        <taxon>Bacteroidota</taxon>
        <taxon>Cytophagia</taxon>
        <taxon>Cytophagales</taxon>
        <taxon>Cesiribacteraceae</taxon>
        <taxon>Cesiribacter</taxon>
    </lineage>
</organism>
<dbReference type="RefSeq" id="WP_009193812.1">
    <property type="nucleotide sequence ID" value="NZ_AODQ01000005.1"/>
</dbReference>
<feature type="domain" description="PAC" evidence="9">
    <location>
        <begin position="410"/>
        <end position="465"/>
    </location>
</feature>
<dbReference type="OrthoDB" id="9766459at2"/>
<dbReference type="PROSITE" id="PS50109">
    <property type="entry name" value="HIS_KIN"/>
    <property type="match status" value="1"/>
</dbReference>
<accession>M7NS27</accession>
<evidence type="ECO:0000313" key="11">
    <source>
        <dbReference type="Proteomes" id="UP000011910"/>
    </source>
</evidence>
<comment type="catalytic activity">
    <reaction evidence="1">
        <text>ATP + protein L-histidine = ADP + protein N-phospho-L-histidine.</text>
        <dbReference type="EC" id="2.7.13.3"/>
    </reaction>
</comment>
<dbReference type="STRING" id="1279009.ADICEAN_00405"/>
<dbReference type="InterPro" id="IPR035965">
    <property type="entry name" value="PAS-like_dom_sf"/>
</dbReference>
<dbReference type="SMART" id="SM00388">
    <property type="entry name" value="HisKA"/>
    <property type="match status" value="1"/>
</dbReference>
<dbReference type="PANTHER" id="PTHR43304:SF1">
    <property type="entry name" value="PAC DOMAIN-CONTAINING PROTEIN"/>
    <property type="match status" value="1"/>
</dbReference>
<dbReference type="InterPro" id="IPR013655">
    <property type="entry name" value="PAS_fold_3"/>
</dbReference>
<dbReference type="InterPro" id="IPR003594">
    <property type="entry name" value="HATPase_dom"/>
</dbReference>
<gene>
    <name evidence="10" type="primary">cph1_2</name>
    <name evidence="10" type="ORF">ADICEAN_00405</name>
</gene>
<dbReference type="NCBIfam" id="TIGR00229">
    <property type="entry name" value="sensory_box"/>
    <property type="match status" value="2"/>
</dbReference>
<dbReference type="SUPFAM" id="SSF55874">
    <property type="entry name" value="ATPase domain of HSP90 chaperone/DNA topoisomerase II/histidine kinase"/>
    <property type="match status" value="1"/>
</dbReference>
<dbReference type="InterPro" id="IPR000700">
    <property type="entry name" value="PAS-assoc_C"/>
</dbReference>
<dbReference type="Pfam" id="PF08448">
    <property type="entry name" value="PAS_4"/>
    <property type="match status" value="2"/>
</dbReference>
<dbReference type="InterPro" id="IPR004358">
    <property type="entry name" value="Sig_transdc_His_kin-like_C"/>
</dbReference>
<evidence type="ECO:0000259" key="9">
    <source>
        <dbReference type="PROSITE" id="PS50113"/>
    </source>
</evidence>
<dbReference type="SMART" id="SM00086">
    <property type="entry name" value="PAC"/>
    <property type="match status" value="2"/>
</dbReference>
<keyword evidence="11" id="KW-1185">Reference proteome</keyword>
<dbReference type="EMBL" id="AODQ01000005">
    <property type="protein sequence ID" value="EMR04505.1"/>
    <property type="molecule type" value="Genomic_DNA"/>
</dbReference>
<feature type="domain" description="PAS" evidence="8">
    <location>
        <begin position="159"/>
        <end position="229"/>
    </location>
</feature>
<dbReference type="InterPro" id="IPR036890">
    <property type="entry name" value="HATPase_C_sf"/>
</dbReference>
<dbReference type="GO" id="GO:0000155">
    <property type="term" value="F:phosphorelay sensor kinase activity"/>
    <property type="evidence" value="ECO:0007669"/>
    <property type="project" value="InterPro"/>
</dbReference>
<keyword evidence="3" id="KW-0597">Phosphoprotein</keyword>
<dbReference type="SMART" id="SM00387">
    <property type="entry name" value="HATPase_c"/>
    <property type="match status" value="1"/>
</dbReference>
<evidence type="ECO:0000259" key="7">
    <source>
        <dbReference type="PROSITE" id="PS50109"/>
    </source>
</evidence>
<keyword evidence="4 10" id="KW-0808">Transferase</keyword>
<proteinExistence type="predicted"/>
<dbReference type="PRINTS" id="PR00344">
    <property type="entry name" value="BCTRLSENSOR"/>
</dbReference>
<dbReference type="InterPro" id="IPR000014">
    <property type="entry name" value="PAS"/>
</dbReference>
<evidence type="ECO:0000259" key="8">
    <source>
        <dbReference type="PROSITE" id="PS50112"/>
    </source>
</evidence>
<dbReference type="Pfam" id="PF02518">
    <property type="entry name" value="HATPase_c"/>
    <property type="match status" value="1"/>
</dbReference>
<dbReference type="PROSITE" id="PS50113">
    <property type="entry name" value="PAC"/>
    <property type="match status" value="2"/>
</dbReference>
<sequence length="821" mass="94903">MQTTYTFTYFKDFARYLLNNHLPALARYYYQLLCKANAPLLSAVAHLSEEQQIAIARASIEDFLQRVQQNTALEGAQQVLDQWRQNQHQHFRRESIVTSDIVLTISARRKLYRQHLHLYTTDLQEGIRIMEDYDGFLTLLNQRTFEVYQEVQQEVLRRERNLFESVISNSVDGIIAFDKDLRILALNKVLEEHNGVKEADVVGKKIFEVFPGYEESEEGKSFLKVLKGEQIYLQNRPFRRKKGFYDVHTIPLFSSRGELQGGLSVVHDISLRKEQEDALRLKQQELQQQKDELTATVEELRASNEELEKTRRQLQELNARLEERVHQRTEQLEYQRQWLYKLFMQVPGLIGIVSGKEGSVVLYNEAFSRLWGGRQVLGLPMREAWPELEGQGYFEILDEVLSSGKTISLREFPGQIDRHNNGQLHQAYFNFTYSPYMNPSGETEGVILYGVDVTEQVEARRQTEQSEEKLSMALEAGQMGIWDYDPKTDTSTNSLLFHQLYGYDSPSLAWSFADYLNHIHPEHRSLVEKEFAKGLKKGSMAFEARILQRDGNSSWAAIMGKVYYNEQKEPIRIVGIMTDISERKRAEEELQQSHQELQRTNTDLDNFIYTASHDLRSPIVNLEGLISMLQRNLAQQLEAQNGQLLNMMTTSISRLKRTIDGLTDITRIQKEDEQRELLSIDQILQEVKQDVAGLLEESGARLETELQVPSLEFAPHNLRSILYNLLSNAIKYRKPDVPLVIRIQTYRHENHIVLSVEDNGLGINAANQKKLFSMFKRFHSHVRGSGIGLYLVKRIIENAGGRVEAQSQEGQGSRFCVYFPA</sequence>
<feature type="coiled-coil region" evidence="6">
    <location>
        <begin position="580"/>
        <end position="639"/>
    </location>
</feature>
<evidence type="ECO:0000256" key="2">
    <source>
        <dbReference type="ARBA" id="ARBA00012438"/>
    </source>
</evidence>
<dbReference type="eggNOG" id="COG2205">
    <property type="taxonomic scope" value="Bacteria"/>
</dbReference>
<reference evidence="10 11" key="1">
    <citation type="journal article" date="2013" name="Genome Announc.">
        <title>Draft Genome Sequence of Cesiribacter andamanensis Strain AMV16T, Isolated from a Soil Sample from a Mud Volcano in the Andaman Islands, India.</title>
        <authorList>
            <person name="Shivaji S."/>
            <person name="Ara S."/>
            <person name="Begum Z."/>
            <person name="Srinivas T.N."/>
            <person name="Singh A."/>
            <person name="Kumar Pinnaka A."/>
        </authorList>
    </citation>
    <scope>NUCLEOTIDE SEQUENCE [LARGE SCALE GENOMIC DNA]</scope>
    <source>
        <strain evidence="10 11">AMV16</strain>
    </source>
</reference>
<dbReference type="SUPFAM" id="SSF47384">
    <property type="entry name" value="Homodimeric domain of signal transducing histidine kinase"/>
    <property type="match status" value="1"/>
</dbReference>
<dbReference type="CDD" id="cd00130">
    <property type="entry name" value="PAS"/>
    <property type="match status" value="2"/>
</dbReference>
<evidence type="ECO:0000256" key="6">
    <source>
        <dbReference type="SAM" id="Coils"/>
    </source>
</evidence>
<feature type="domain" description="Histidine kinase" evidence="7">
    <location>
        <begin position="610"/>
        <end position="821"/>
    </location>
</feature>
<dbReference type="Pfam" id="PF08447">
    <property type="entry name" value="PAS_3"/>
    <property type="match status" value="1"/>
</dbReference>
<dbReference type="InterPro" id="IPR003661">
    <property type="entry name" value="HisK_dim/P_dom"/>
</dbReference>
<feature type="coiled-coil region" evidence="6">
    <location>
        <begin position="272"/>
        <end position="331"/>
    </location>
</feature>
<dbReference type="PROSITE" id="PS50112">
    <property type="entry name" value="PAS"/>
    <property type="match status" value="2"/>
</dbReference>
<dbReference type="InterPro" id="IPR013656">
    <property type="entry name" value="PAS_4"/>
</dbReference>
<dbReference type="Gene3D" id="1.10.287.130">
    <property type="match status" value="1"/>
</dbReference>
<dbReference type="InterPro" id="IPR005467">
    <property type="entry name" value="His_kinase_dom"/>
</dbReference>
<dbReference type="CDD" id="cd00075">
    <property type="entry name" value="HATPase"/>
    <property type="match status" value="1"/>
</dbReference>
<keyword evidence="6" id="KW-0175">Coiled coil</keyword>
<evidence type="ECO:0000256" key="1">
    <source>
        <dbReference type="ARBA" id="ARBA00000085"/>
    </source>
</evidence>
<dbReference type="CDD" id="cd00082">
    <property type="entry name" value="HisKA"/>
    <property type="match status" value="1"/>
</dbReference>
<dbReference type="SMART" id="SM00091">
    <property type="entry name" value="PAS"/>
    <property type="match status" value="3"/>
</dbReference>
<name>M7NS27_9BACT</name>
<protein>
    <recommendedName>
        <fullName evidence="2">histidine kinase</fullName>
        <ecNumber evidence="2">2.7.13.3</ecNumber>
    </recommendedName>
</protein>
<dbReference type="Gene3D" id="2.10.70.100">
    <property type="match status" value="1"/>
</dbReference>
<dbReference type="SUPFAM" id="SSF55785">
    <property type="entry name" value="PYP-like sensor domain (PAS domain)"/>
    <property type="match status" value="3"/>
</dbReference>
<dbReference type="Gene3D" id="3.30.450.20">
    <property type="entry name" value="PAS domain"/>
    <property type="match status" value="3"/>
</dbReference>
<evidence type="ECO:0000313" key="10">
    <source>
        <dbReference type="EMBL" id="EMR04505.1"/>
    </source>
</evidence>
<evidence type="ECO:0000256" key="4">
    <source>
        <dbReference type="ARBA" id="ARBA00022679"/>
    </source>
</evidence>
<dbReference type="InterPro" id="IPR001610">
    <property type="entry name" value="PAC"/>
</dbReference>
<dbReference type="eggNOG" id="COG4251">
    <property type="taxonomic scope" value="Bacteria"/>
</dbReference>
<keyword evidence="5" id="KW-0418">Kinase</keyword>
<dbReference type="EC" id="2.7.13.3" evidence="2"/>